<evidence type="ECO:0000259" key="5">
    <source>
        <dbReference type="Pfam" id="PF08281"/>
    </source>
</evidence>
<dbReference type="NCBIfam" id="TIGR02937">
    <property type="entry name" value="sigma70-ECF"/>
    <property type="match status" value="1"/>
</dbReference>
<dbReference type="Pfam" id="PF22029">
    <property type="entry name" value="PhyR_sigma2"/>
    <property type="match status" value="1"/>
</dbReference>
<dbReference type="Pfam" id="PF08281">
    <property type="entry name" value="Sigma70_r4_2"/>
    <property type="match status" value="1"/>
</dbReference>
<comment type="similarity">
    <text evidence="1">Belongs to the sigma-70 factor family. ECF subfamily.</text>
</comment>
<dbReference type="GO" id="GO:0006352">
    <property type="term" value="P:DNA-templated transcription initiation"/>
    <property type="evidence" value="ECO:0007669"/>
    <property type="project" value="InterPro"/>
</dbReference>
<evidence type="ECO:0000259" key="6">
    <source>
        <dbReference type="Pfam" id="PF22029"/>
    </source>
</evidence>
<dbReference type="GO" id="GO:0016987">
    <property type="term" value="F:sigma factor activity"/>
    <property type="evidence" value="ECO:0007669"/>
    <property type="project" value="UniProtKB-KW"/>
</dbReference>
<evidence type="ECO:0000313" key="7">
    <source>
        <dbReference type="EMBL" id="NVD39135.1"/>
    </source>
</evidence>
<dbReference type="InterPro" id="IPR053866">
    <property type="entry name" value="PhyR_sigma2"/>
</dbReference>
<comment type="caution">
    <text evidence="7">The sequence shown here is derived from an EMBL/GenBank/DDBJ whole genome shotgun (WGS) entry which is preliminary data.</text>
</comment>
<proteinExistence type="inferred from homology"/>
<dbReference type="InterPro" id="IPR039425">
    <property type="entry name" value="RNA_pol_sigma-70-like"/>
</dbReference>
<dbReference type="InterPro" id="IPR013249">
    <property type="entry name" value="RNA_pol_sigma70_r4_t2"/>
</dbReference>
<dbReference type="PANTHER" id="PTHR43133">
    <property type="entry name" value="RNA POLYMERASE ECF-TYPE SIGMA FACTO"/>
    <property type="match status" value="1"/>
</dbReference>
<dbReference type="SUPFAM" id="SSF88659">
    <property type="entry name" value="Sigma3 and sigma4 domains of RNA polymerase sigma factors"/>
    <property type="match status" value="1"/>
</dbReference>
<reference evidence="7 8" key="1">
    <citation type="submission" date="2020-06" db="EMBL/GenBank/DDBJ databases">
        <authorList>
            <person name="Grouzdev D.S."/>
        </authorList>
    </citation>
    <scope>NUCLEOTIDE SEQUENCE [LARGE SCALE GENOMIC DNA]</scope>
    <source>
        <strain evidence="7 8">HO-A22</strain>
    </source>
</reference>
<evidence type="ECO:0000256" key="2">
    <source>
        <dbReference type="ARBA" id="ARBA00023015"/>
    </source>
</evidence>
<keyword evidence="4" id="KW-0804">Transcription</keyword>
<dbReference type="InterPro" id="IPR013325">
    <property type="entry name" value="RNA_pol_sigma_r2"/>
</dbReference>
<gene>
    <name evidence="7" type="ORF">HT585_09735</name>
</gene>
<dbReference type="InterPro" id="IPR036388">
    <property type="entry name" value="WH-like_DNA-bd_sf"/>
</dbReference>
<keyword evidence="3" id="KW-0731">Sigma factor</keyword>
<dbReference type="CDD" id="cd06171">
    <property type="entry name" value="Sigma70_r4"/>
    <property type="match status" value="1"/>
</dbReference>
<feature type="domain" description="RNA polymerase sigma factor 70 region 4 type 2" evidence="5">
    <location>
        <begin position="117"/>
        <end position="167"/>
    </location>
</feature>
<dbReference type="GO" id="GO:0003677">
    <property type="term" value="F:DNA binding"/>
    <property type="evidence" value="ECO:0007669"/>
    <property type="project" value="InterPro"/>
</dbReference>
<keyword evidence="8" id="KW-1185">Reference proteome</keyword>
<keyword evidence="2" id="KW-0805">Transcription regulation</keyword>
<dbReference type="SUPFAM" id="SSF88946">
    <property type="entry name" value="Sigma2 domain of RNA polymerase sigma factors"/>
    <property type="match status" value="1"/>
</dbReference>
<evidence type="ECO:0000313" key="8">
    <source>
        <dbReference type="Proteomes" id="UP000520198"/>
    </source>
</evidence>
<dbReference type="Gene3D" id="1.10.1740.10">
    <property type="match status" value="1"/>
</dbReference>
<dbReference type="EMBL" id="JABWDU010000002">
    <property type="protein sequence ID" value="NVD39135.1"/>
    <property type="molecule type" value="Genomic_DNA"/>
</dbReference>
<dbReference type="InterPro" id="IPR014284">
    <property type="entry name" value="RNA_pol_sigma-70_dom"/>
</dbReference>
<dbReference type="Proteomes" id="UP000520198">
    <property type="component" value="Unassembled WGS sequence"/>
</dbReference>
<dbReference type="RefSeq" id="WP_176352713.1">
    <property type="nucleotide sequence ID" value="NZ_JABWDU010000002.1"/>
</dbReference>
<evidence type="ECO:0000256" key="4">
    <source>
        <dbReference type="ARBA" id="ARBA00023163"/>
    </source>
</evidence>
<feature type="domain" description="PhyR sigma2" evidence="6">
    <location>
        <begin position="28"/>
        <end position="78"/>
    </location>
</feature>
<name>A0A7Y6UMG5_9HYPH</name>
<sequence length="184" mass="20937">MSSSRDRMSEGVEANAAAPDRFEEDVLALMPALRRYSRSLVRSDPDGEDLLQDCVEKVLARRAQWRGVNLRAWAFTIMTNLSRNRHRHTALHPQVELDETLGLQAETHESDPLERSRLERALNGLSAESRSVLMLVVIEGYRYQDVADMLAIPIGTVMSRLSRARHQLAEAMKDDNVISMRRPK</sequence>
<dbReference type="AlphaFoldDB" id="A0A7Y6UMG5"/>
<organism evidence="7 8">
    <name type="scientific">Ensifer oleiphilus</name>
    <dbReference type="NCBI Taxonomy" id="2742698"/>
    <lineage>
        <taxon>Bacteria</taxon>
        <taxon>Pseudomonadati</taxon>
        <taxon>Pseudomonadota</taxon>
        <taxon>Alphaproteobacteria</taxon>
        <taxon>Hyphomicrobiales</taxon>
        <taxon>Rhizobiaceae</taxon>
        <taxon>Sinorhizobium/Ensifer group</taxon>
        <taxon>Ensifer</taxon>
    </lineage>
</organism>
<dbReference type="Gene3D" id="1.10.10.10">
    <property type="entry name" value="Winged helix-like DNA-binding domain superfamily/Winged helix DNA-binding domain"/>
    <property type="match status" value="1"/>
</dbReference>
<dbReference type="InterPro" id="IPR013324">
    <property type="entry name" value="RNA_pol_sigma_r3/r4-like"/>
</dbReference>
<dbReference type="PANTHER" id="PTHR43133:SF25">
    <property type="entry name" value="RNA POLYMERASE SIGMA FACTOR RFAY-RELATED"/>
    <property type="match status" value="1"/>
</dbReference>
<protein>
    <submittedName>
        <fullName evidence="7">RNA polymerase sigma factor</fullName>
    </submittedName>
</protein>
<accession>A0A7Y6UMG5</accession>
<evidence type="ECO:0000256" key="1">
    <source>
        <dbReference type="ARBA" id="ARBA00010641"/>
    </source>
</evidence>
<evidence type="ECO:0000256" key="3">
    <source>
        <dbReference type="ARBA" id="ARBA00023082"/>
    </source>
</evidence>